<evidence type="ECO:0000313" key="2">
    <source>
        <dbReference type="EMBL" id="KAL2725441.1"/>
    </source>
</evidence>
<dbReference type="AlphaFoldDB" id="A0ABD2AXV2"/>
<dbReference type="EMBL" id="JAUDFV010000138">
    <property type="protein sequence ID" value="KAL2725441.1"/>
    <property type="molecule type" value="Genomic_DNA"/>
</dbReference>
<sequence length="112" mass="12946">MQEIEKKKKKKKKKRAAGLLYGCSILISIVNVLLRYDSFLIPDSNRTYAYAIGDQSSVYSIRQNDTKQIIRTITQHHDALHKQRNHHRESVARQFRSASISCNLVTPTRCCI</sequence>
<evidence type="ECO:0000256" key="1">
    <source>
        <dbReference type="SAM" id="Phobius"/>
    </source>
</evidence>
<dbReference type="Proteomes" id="UP001607302">
    <property type="component" value="Unassembled WGS sequence"/>
</dbReference>
<keyword evidence="1" id="KW-0812">Transmembrane</keyword>
<protein>
    <submittedName>
        <fullName evidence="2">Uncharacterized protein</fullName>
    </submittedName>
</protein>
<organism evidence="2 3">
    <name type="scientific">Vespula squamosa</name>
    <name type="common">Southern yellow jacket</name>
    <name type="synonym">Wasp</name>
    <dbReference type="NCBI Taxonomy" id="30214"/>
    <lineage>
        <taxon>Eukaryota</taxon>
        <taxon>Metazoa</taxon>
        <taxon>Ecdysozoa</taxon>
        <taxon>Arthropoda</taxon>
        <taxon>Hexapoda</taxon>
        <taxon>Insecta</taxon>
        <taxon>Pterygota</taxon>
        <taxon>Neoptera</taxon>
        <taxon>Endopterygota</taxon>
        <taxon>Hymenoptera</taxon>
        <taxon>Apocrita</taxon>
        <taxon>Aculeata</taxon>
        <taxon>Vespoidea</taxon>
        <taxon>Vespidae</taxon>
        <taxon>Vespinae</taxon>
        <taxon>Vespula</taxon>
    </lineage>
</organism>
<feature type="non-terminal residue" evidence="2">
    <location>
        <position position="112"/>
    </location>
</feature>
<reference evidence="2 3" key="1">
    <citation type="journal article" date="2024" name="Ann. Entomol. Soc. Am.">
        <title>Genomic analyses of the southern and eastern yellowjacket wasps (Hymenoptera: Vespidae) reveal evolutionary signatures of social life.</title>
        <authorList>
            <person name="Catto M.A."/>
            <person name="Caine P.B."/>
            <person name="Orr S.E."/>
            <person name="Hunt B.G."/>
            <person name="Goodisman M.A.D."/>
        </authorList>
    </citation>
    <scope>NUCLEOTIDE SEQUENCE [LARGE SCALE GENOMIC DNA]</scope>
    <source>
        <strain evidence="2">233</strain>
        <tissue evidence="2">Head and thorax</tissue>
    </source>
</reference>
<keyword evidence="1" id="KW-1133">Transmembrane helix</keyword>
<name>A0ABD2AXV2_VESSQ</name>
<proteinExistence type="predicted"/>
<keyword evidence="3" id="KW-1185">Reference proteome</keyword>
<evidence type="ECO:0000313" key="3">
    <source>
        <dbReference type="Proteomes" id="UP001607302"/>
    </source>
</evidence>
<keyword evidence="1" id="KW-0472">Membrane</keyword>
<accession>A0ABD2AXV2</accession>
<feature type="transmembrane region" description="Helical" evidence="1">
    <location>
        <begin position="16"/>
        <end position="36"/>
    </location>
</feature>
<comment type="caution">
    <text evidence="2">The sequence shown here is derived from an EMBL/GenBank/DDBJ whole genome shotgun (WGS) entry which is preliminary data.</text>
</comment>
<gene>
    <name evidence="2" type="ORF">V1478_008114</name>
</gene>